<protein>
    <submittedName>
        <fullName evidence="1">Tautomerase enzyme</fullName>
    </submittedName>
</protein>
<proteinExistence type="predicted"/>
<dbReference type="OrthoDB" id="9804765at2"/>
<dbReference type="Proteomes" id="UP000214646">
    <property type="component" value="Unassembled WGS sequence"/>
</dbReference>
<gene>
    <name evidence="1" type="ORF">FRUB_09189</name>
</gene>
<evidence type="ECO:0000313" key="1">
    <source>
        <dbReference type="EMBL" id="OWK36626.1"/>
    </source>
</evidence>
<keyword evidence="2" id="KW-1185">Reference proteome</keyword>
<accession>A0A225DGX0</accession>
<dbReference type="Pfam" id="PF14552">
    <property type="entry name" value="Tautomerase_2"/>
    <property type="match status" value="1"/>
</dbReference>
<dbReference type="InterPro" id="IPR014347">
    <property type="entry name" value="Tautomerase/MIF_sf"/>
</dbReference>
<dbReference type="PANTHER" id="PTHR38460:SF1">
    <property type="entry name" value="TAUTOMERASE YOLI-RELATED"/>
    <property type="match status" value="1"/>
</dbReference>
<dbReference type="InterPro" id="IPR037479">
    <property type="entry name" value="Tauto_MSAD"/>
</dbReference>
<dbReference type="Gene3D" id="3.30.429.10">
    <property type="entry name" value="Macrophage Migration Inhibitory Factor"/>
    <property type="match status" value="1"/>
</dbReference>
<sequence>MAQVKIYGLAAELNPVKARLSDAIHACVVEAFRFPPDKRAHRFFPLAADDFYYPPDRTTRYTIIEIGVMEGRTVETKKHLIRLLFERLTRDLGFAVNDIEVTITESPKCNWGFRGQPGDEIALNYRVEV</sequence>
<dbReference type="PANTHER" id="PTHR38460">
    <property type="entry name" value="TAUTOMERASE YOLI-RELATED"/>
    <property type="match status" value="1"/>
</dbReference>
<dbReference type="RefSeq" id="WP_088259606.1">
    <property type="nucleotide sequence ID" value="NZ_NIDE01000017.1"/>
</dbReference>
<evidence type="ECO:0000313" key="2">
    <source>
        <dbReference type="Proteomes" id="UP000214646"/>
    </source>
</evidence>
<name>A0A225DGX0_9BACT</name>
<reference evidence="2" key="1">
    <citation type="submission" date="2017-06" db="EMBL/GenBank/DDBJ databases">
        <title>Genome analysis of Fimbriiglobus ruber SP5, the first member of the order Planctomycetales with confirmed chitinolytic capability.</title>
        <authorList>
            <person name="Ravin N.V."/>
            <person name="Rakitin A.L."/>
            <person name="Ivanova A.A."/>
            <person name="Beletsky A.V."/>
            <person name="Kulichevskaya I.S."/>
            <person name="Mardanov A.V."/>
            <person name="Dedysh S.N."/>
        </authorList>
    </citation>
    <scope>NUCLEOTIDE SEQUENCE [LARGE SCALE GENOMIC DNA]</scope>
    <source>
        <strain evidence="2">SP5</strain>
    </source>
</reference>
<dbReference type="SUPFAM" id="SSF55331">
    <property type="entry name" value="Tautomerase/MIF"/>
    <property type="match status" value="1"/>
</dbReference>
<dbReference type="AlphaFoldDB" id="A0A225DGX0"/>
<comment type="caution">
    <text evidence="1">The sequence shown here is derived from an EMBL/GenBank/DDBJ whole genome shotgun (WGS) entry which is preliminary data.</text>
</comment>
<dbReference type="EMBL" id="NIDE01000017">
    <property type="protein sequence ID" value="OWK36626.1"/>
    <property type="molecule type" value="Genomic_DNA"/>
</dbReference>
<organism evidence="1 2">
    <name type="scientific">Fimbriiglobus ruber</name>
    <dbReference type="NCBI Taxonomy" id="1908690"/>
    <lineage>
        <taxon>Bacteria</taxon>
        <taxon>Pseudomonadati</taxon>
        <taxon>Planctomycetota</taxon>
        <taxon>Planctomycetia</taxon>
        <taxon>Gemmatales</taxon>
        <taxon>Gemmataceae</taxon>
        <taxon>Fimbriiglobus</taxon>
    </lineage>
</organism>